<dbReference type="GO" id="GO:0008270">
    <property type="term" value="F:zinc ion binding"/>
    <property type="evidence" value="ECO:0007669"/>
    <property type="project" value="UniProtKB-KW"/>
</dbReference>
<keyword evidence="1" id="KW-0479">Metal-binding</keyword>
<dbReference type="PANTHER" id="PTHR31973:SF195">
    <property type="entry name" value="MUDR FAMILY TRANSPOSASE"/>
    <property type="match status" value="1"/>
</dbReference>
<dbReference type="Proteomes" id="UP000239757">
    <property type="component" value="Unassembled WGS sequence"/>
</dbReference>
<dbReference type="AlphaFoldDB" id="A0A2P5XI26"/>
<name>A0A2P5XI26_GOSBA</name>
<dbReference type="InterPro" id="IPR007527">
    <property type="entry name" value="Znf_SWIM"/>
</dbReference>
<evidence type="ECO:0000256" key="2">
    <source>
        <dbReference type="ARBA" id="ARBA00022771"/>
    </source>
</evidence>
<evidence type="ECO:0000256" key="4">
    <source>
        <dbReference type="PROSITE-ProRule" id="PRU00325"/>
    </source>
</evidence>
<evidence type="ECO:0000256" key="5">
    <source>
        <dbReference type="SAM" id="MobiDB-lite"/>
    </source>
</evidence>
<feature type="domain" description="SWIM-type" evidence="6">
    <location>
        <begin position="237"/>
        <end position="269"/>
    </location>
</feature>
<dbReference type="InterPro" id="IPR006564">
    <property type="entry name" value="Znf_PMZ"/>
</dbReference>
<keyword evidence="2 4" id="KW-0863">Zinc-finger</keyword>
<evidence type="ECO:0000256" key="3">
    <source>
        <dbReference type="ARBA" id="ARBA00022833"/>
    </source>
</evidence>
<organism evidence="7 8">
    <name type="scientific">Gossypium barbadense</name>
    <name type="common">Sea Island cotton</name>
    <name type="synonym">Hibiscus barbadensis</name>
    <dbReference type="NCBI Taxonomy" id="3634"/>
    <lineage>
        <taxon>Eukaryota</taxon>
        <taxon>Viridiplantae</taxon>
        <taxon>Streptophyta</taxon>
        <taxon>Embryophyta</taxon>
        <taxon>Tracheophyta</taxon>
        <taxon>Spermatophyta</taxon>
        <taxon>Magnoliopsida</taxon>
        <taxon>eudicotyledons</taxon>
        <taxon>Gunneridae</taxon>
        <taxon>Pentapetalae</taxon>
        <taxon>rosids</taxon>
        <taxon>malvids</taxon>
        <taxon>Malvales</taxon>
        <taxon>Malvaceae</taxon>
        <taxon>Malvoideae</taxon>
        <taxon>Gossypium</taxon>
    </lineage>
</organism>
<dbReference type="EMBL" id="KZ664830">
    <property type="protein sequence ID" value="PPS02950.1"/>
    <property type="molecule type" value="Genomic_DNA"/>
</dbReference>
<proteinExistence type="predicted"/>
<accession>A0A2P5XI26</accession>
<protein>
    <recommendedName>
        <fullName evidence="6">SWIM-type domain-containing protein</fullName>
    </recommendedName>
</protein>
<feature type="region of interest" description="Disordered" evidence="5">
    <location>
        <begin position="34"/>
        <end position="65"/>
    </location>
</feature>
<gene>
    <name evidence="7" type="ORF">GOBAR_AA17707</name>
</gene>
<dbReference type="Pfam" id="PF04434">
    <property type="entry name" value="SWIM"/>
    <property type="match status" value="1"/>
</dbReference>
<evidence type="ECO:0000259" key="6">
    <source>
        <dbReference type="PROSITE" id="PS50966"/>
    </source>
</evidence>
<dbReference type="SMART" id="SM00575">
    <property type="entry name" value="ZnF_PMZ"/>
    <property type="match status" value="1"/>
</dbReference>
<evidence type="ECO:0000313" key="7">
    <source>
        <dbReference type="EMBL" id="PPS02950.1"/>
    </source>
</evidence>
<sequence length="389" mass="43626">MFGGSMENTTPAQHLVNGWDIHIGHYETSTRRDDVFPTTSIGEGTSYVADDGGLDDKSDVDSHREPGPYGAEVVLFFESEPVPSESEDIKGGSDEEEEDSRFRAYLPPPHMHNVDISAEDALEFSDLPHRTKFSIKYSFLGALKQQSINHGVNYNVVKSKSEKFEAKCVVQDGTYSWKIMASFRKKAGLWEIKKYKGPHTSVAVSQDYPKMDSGMIASLILPMLKEDPRTSMLCIITSIRSQLRTCDCGTFDAFRYPCAHAIAACQNLRLDLIRYVDQVYKIEYMYNIWRHVFPPILDEQVFASLTVEVFKSHKAMGNSNKMYSPMVPRVIPPATIAYISSVELESSALLMGPCCHPFSLDLNGPIVPFRYGFTDASILLIANMACHRS</sequence>
<keyword evidence="3" id="KW-0862">Zinc</keyword>
<reference evidence="7 8" key="1">
    <citation type="submission" date="2015-01" db="EMBL/GenBank/DDBJ databases">
        <title>Genome of allotetraploid Gossypium barbadense reveals genomic plasticity and fiber elongation in cotton evolution.</title>
        <authorList>
            <person name="Chen X."/>
            <person name="Liu X."/>
            <person name="Zhao B."/>
            <person name="Zheng H."/>
            <person name="Hu Y."/>
            <person name="Lu G."/>
            <person name="Yang C."/>
            <person name="Chen J."/>
            <person name="Shan C."/>
            <person name="Zhang L."/>
            <person name="Zhou Y."/>
            <person name="Wang L."/>
            <person name="Guo W."/>
            <person name="Bai Y."/>
            <person name="Ruan J."/>
            <person name="Shangguan X."/>
            <person name="Mao Y."/>
            <person name="Jiang J."/>
            <person name="Zhu Y."/>
            <person name="Lei J."/>
            <person name="Kang H."/>
            <person name="Chen S."/>
            <person name="He X."/>
            <person name="Wang R."/>
            <person name="Wang Y."/>
            <person name="Chen J."/>
            <person name="Wang L."/>
            <person name="Yu S."/>
            <person name="Wang B."/>
            <person name="Wei J."/>
            <person name="Song S."/>
            <person name="Lu X."/>
            <person name="Gao Z."/>
            <person name="Gu W."/>
            <person name="Deng X."/>
            <person name="Ma D."/>
            <person name="Wang S."/>
            <person name="Liang W."/>
            <person name="Fang L."/>
            <person name="Cai C."/>
            <person name="Zhu X."/>
            <person name="Zhou B."/>
            <person name="Zhang Y."/>
            <person name="Chen Z."/>
            <person name="Xu S."/>
            <person name="Zhu R."/>
            <person name="Wang S."/>
            <person name="Zhang T."/>
            <person name="Zhao G."/>
        </authorList>
    </citation>
    <scope>NUCLEOTIDE SEQUENCE [LARGE SCALE GENOMIC DNA]</scope>
    <source>
        <strain evidence="8">cv. Xinhai21</strain>
        <tissue evidence="7">Leaf</tissue>
    </source>
</reference>
<dbReference type="OrthoDB" id="1426028at2759"/>
<feature type="compositionally biased region" description="Basic and acidic residues" evidence="5">
    <location>
        <begin position="54"/>
        <end position="65"/>
    </location>
</feature>
<evidence type="ECO:0000256" key="1">
    <source>
        <dbReference type="ARBA" id="ARBA00022723"/>
    </source>
</evidence>
<dbReference type="PROSITE" id="PS50966">
    <property type="entry name" value="ZF_SWIM"/>
    <property type="match status" value="1"/>
</dbReference>
<dbReference type="PANTHER" id="PTHR31973">
    <property type="entry name" value="POLYPROTEIN, PUTATIVE-RELATED"/>
    <property type="match status" value="1"/>
</dbReference>
<evidence type="ECO:0000313" key="8">
    <source>
        <dbReference type="Proteomes" id="UP000239757"/>
    </source>
</evidence>